<dbReference type="FunFam" id="3.40.605.10:FF:000005">
    <property type="entry name" value="Succinate-semialdehyde dehydrogenase I"/>
    <property type="match status" value="1"/>
</dbReference>
<gene>
    <name evidence="10" type="ORF">EJ04DRAFT_509584</name>
</gene>
<evidence type="ECO:0000256" key="2">
    <source>
        <dbReference type="ARBA" id="ARBA00009986"/>
    </source>
</evidence>
<dbReference type="Pfam" id="PF00171">
    <property type="entry name" value="Aldedh"/>
    <property type="match status" value="1"/>
</dbReference>
<comment type="pathway">
    <text evidence="1 8">Amino-acid degradation; 4-aminobutanoate degradation.</text>
</comment>
<dbReference type="Proteomes" id="UP000799444">
    <property type="component" value="Unassembled WGS sequence"/>
</dbReference>
<name>A0A9P4V6E4_9PLEO</name>
<dbReference type="InterPro" id="IPR015590">
    <property type="entry name" value="Aldehyde_DH_dom"/>
</dbReference>
<dbReference type="PROSITE" id="PS00687">
    <property type="entry name" value="ALDEHYDE_DEHYDR_GLU"/>
    <property type="match status" value="1"/>
</dbReference>
<dbReference type="NCBIfam" id="TIGR01780">
    <property type="entry name" value="SSADH"/>
    <property type="match status" value="1"/>
</dbReference>
<evidence type="ECO:0000256" key="1">
    <source>
        <dbReference type="ARBA" id="ARBA00005176"/>
    </source>
</evidence>
<dbReference type="InterPro" id="IPR029510">
    <property type="entry name" value="Ald_DH_CS_GLU"/>
</dbReference>
<dbReference type="InterPro" id="IPR016161">
    <property type="entry name" value="Ald_DH/histidinol_DH"/>
</dbReference>
<comment type="similarity">
    <text evidence="2 7">Belongs to the aldehyde dehydrogenase family.</text>
</comment>
<dbReference type="EMBL" id="ML996109">
    <property type="protein sequence ID" value="KAF2738421.1"/>
    <property type="molecule type" value="Genomic_DNA"/>
</dbReference>
<protein>
    <recommendedName>
        <fullName evidence="8">Succinate-semialdehyde dehydrogenase</fullName>
        <ecNumber evidence="8">1.2.1.16</ecNumber>
    </recommendedName>
</protein>
<dbReference type="GO" id="GO:0004777">
    <property type="term" value="F:succinate-semialdehyde dehydrogenase (NAD+) activity"/>
    <property type="evidence" value="ECO:0007669"/>
    <property type="project" value="UniProtKB-UniRule"/>
</dbReference>
<comment type="catalytic activity">
    <reaction evidence="4 8">
        <text>succinate semialdehyde + NADP(+) + H2O = succinate + NADPH + 2 H(+)</text>
        <dbReference type="Rhea" id="RHEA:13213"/>
        <dbReference type="ChEBI" id="CHEBI:15377"/>
        <dbReference type="ChEBI" id="CHEBI:15378"/>
        <dbReference type="ChEBI" id="CHEBI:30031"/>
        <dbReference type="ChEBI" id="CHEBI:57706"/>
        <dbReference type="ChEBI" id="CHEBI:57783"/>
        <dbReference type="ChEBI" id="CHEBI:58349"/>
        <dbReference type="EC" id="1.2.1.16"/>
    </reaction>
</comment>
<dbReference type="GO" id="GO:0009450">
    <property type="term" value="P:gamma-aminobutyric acid catabolic process"/>
    <property type="evidence" value="ECO:0007669"/>
    <property type="project" value="InterPro"/>
</dbReference>
<dbReference type="Gene3D" id="3.40.309.10">
    <property type="entry name" value="Aldehyde Dehydrogenase, Chain A, domain 2"/>
    <property type="match status" value="1"/>
</dbReference>
<evidence type="ECO:0000256" key="3">
    <source>
        <dbReference type="ARBA" id="ARBA00023002"/>
    </source>
</evidence>
<evidence type="ECO:0000313" key="10">
    <source>
        <dbReference type="EMBL" id="KAF2738421.1"/>
    </source>
</evidence>
<accession>A0A9P4V6E4</accession>
<dbReference type="SUPFAM" id="SSF53720">
    <property type="entry name" value="ALDH-like"/>
    <property type="match status" value="1"/>
</dbReference>
<reference evidence="10" key="1">
    <citation type="journal article" date="2020" name="Stud. Mycol.">
        <title>101 Dothideomycetes genomes: a test case for predicting lifestyles and emergence of pathogens.</title>
        <authorList>
            <person name="Haridas S."/>
            <person name="Albert R."/>
            <person name="Binder M."/>
            <person name="Bloem J."/>
            <person name="Labutti K."/>
            <person name="Salamov A."/>
            <person name="Andreopoulos B."/>
            <person name="Baker S."/>
            <person name="Barry K."/>
            <person name="Bills G."/>
            <person name="Bluhm B."/>
            <person name="Cannon C."/>
            <person name="Castanera R."/>
            <person name="Culley D."/>
            <person name="Daum C."/>
            <person name="Ezra D."/>
            <person name="Gonzalez J."/>
            <person name="Henrissat B."/>
            <person name="Kuo A."/>
            <person name="Liang C."/>
            <person name="Lipzen A."/>
            <person name="Lutzoni F."/>
            <person name="Magnuson J."/>
            <person name="Mondo S."/>
            <person name="Nolan M."/>
            <person name="Ohm R."/>
            <person name="Pangilinan J."/>
            <person name="Park H.-J."/>
            <person name="Ramirez L."/>
            <person name="Alfaro M."/>
            <person name="Sun H."/>
            <person name="Tritt A."/>
            <person name="Yoshinaga Y."/>
            <person name="Zwiers L.-H."/>
            <person name="Turgeon B."/>
            <person name="Goodwin S."/>
            <person name="Spatafora J."/>
            <person name="Crous P."/>
            <person name="Grigoriev I."/>
        </authorList>
    </citation>
    <scope>NUCLEOTIDE SEQUENCE</scope>
    <source>
        <strain evidence="10">CBS 125425</strain>
    </source>
</reference>
<evidence type="ECO:0000256" key="4">
    <source>
        <dbReference type="ARBA" id="ARBA00050387"/>
    </source>
</evidence>
<feature type="domain" description="Aldehyde dehydrogenase" evidence="9">
    <location>
        <begin position="59"/>
        <end position="521"/>
    </location>
</feature>
<dbReference type="FunFam" id="3.40.309.10:FF:000004">
    <property type="entry name" value="Succinate-semialdehyde dehydrogenase I"/>
    <property type="match status" value="1"/>
</dbReference>
<evidence type="ECO:0000256" key="5">
    <source>
        <dbReference type="ARBA" id="ARBA00052698"/>
    </source>
</evidence>
<dbReference type="EC" id="1.2.1.16" evidence="8"/>
<dbReference type="AlphaFoldDB" id="A0A9P4V6E4"/>
<keyword evidence="3 7" id="KW-0560">Oxidoreductase</keyword>
<evidence type="ECO:0000256" key="6">
    <source>
        <dbReference type="PROSITE-ProRule" id="PRU10007"/>
    </source>
</evidence>
<proteinExistence type="inferred from homology"/>
<evidence type="ECO:0000259" key="9">
    <source>
        <dbReference type="Pfam" id="PF00171"/>
    </source>
</evidence>
<evidence type="ECO:0000256" key="8">
    <source>
        <dbReference type="RuleBase" id="RU365091"/>
    </source>
</evidence>
<evidence type="ECO:0000313" key="11">
    <source>
        <dbReference type="Proteomes" id="UP000799444"/>
    </source>
</evidence>
<dbReference type="InterPro" id="IPR010102">
    <property type="entry name" value="Succ_semiAld_DH"/>
</dbReference>
<comment type="caution">
    <text evidence="10">The sequence shown here is derived from an EMBL/GenBank/DDBJ whole genome shotgun (WGS) entry which is preliminary data.</text>
</comment>
<dbReference type="InterPro" id="IPR050740">
    <property type="entry name" value="Aldehyde_DH_Superfamily"/>
</dbReference>
<feature type="active site" evidence="6">
    <location>
        <position position="297"/>
    </location>
</feature>
<dbReference type="PANTHER" id="PTHR43353:SF5">
    <property type="entry name" value="SUCCINATE-SEMIALDEHYDE DEHYDROGENASE, MITOCHONDRIAL"/>
    <property type="match status" value="1"/>
</dbReference>
<comment type="catalytic activity">
    <reaction evidence="5 8">
        <text>succinate semialdehyde + NAD(+) + H2O = succinate + NADH + 2 H(+)</text>
        <dbReference type="Rhea" id="RHEA:13217"/>
        <dbReference type="ChEBI" id="CHEBI:15377"/>
        <dbReference type="ChEBI" id="CHEBI:15378"/>
        <dbReference type="ChEBI" id="CHEBI:30031"/>
        <dbReference type="ChEBI" id="CHEBI:57540"/>
        <dbReference type="ChEBI" id="CHEBI:57706"/>
        <dbReference type="ChEBI" id="CHEBI:57945"/>
        <dbReference type="EC" id="1.2.1.16"/>
    </reaction>
</comment>
<dbReference type="OrthoDB" id="310895at2759"/>
<dbReference type="GO" id="GO:0005737">
    <property type="term" value="C:cytoplasm"/>
    <property type="evidence" value="ECO:0007669"/>
    <property type="project" value="TreeGrafter"/>
</dbReference>
<dbReference type="InterPro" id="IPR016163">
    <property type="entry name" value="Ald_DH_C"/>
</dbReference>
<keyword evidence="11" id="KW-1185">Reference proteome</keyword>
<evidence type="ECO:0000256" key="7">
    <source>
        <dbReference type="RuleBase" id="RU003345"/>
    </source>
</evidence>
<dbReference type="InterPro" id="IPR016162">
    <property type="entry name" value="Ald_DH_N"/>
</dbReference>
<dbReference type="CDD" id="cd07103">
    <property type="entry name" value="ALDH_F5_SSADH_GabD"/>
    <property type="match status" value="1"/>
</dbReference>
<dbReference type="PROSITE" id="PS00070">
    <property type="entry name" value="ALDEHYDE_DEHYDR_CYS"/>
    <property type="match status" value="1"/>
</dbReference>
<sequence>MRPLLSAGRAIARQPHYKSKFSRSSLPLIAQRTYAMGHSIPELNDKSLLKSQCYVNGEWIGAKSNKTFEVTDPATGKVIGSMPEFDKADTEAAITAAAEALPSFRRTTGRERSRMLRRWYQLMVDNAEDLATLITWENGKPIADAKGEVTYAANFFEWFSEEAPRLYGQTIPASVAGNRVFTIKEPVGVCGLITPWNFPAAMITRKIGPALAAGCTVVAKSPGETPFTAAALAELAHRAGIPKGVVNVVTSLSNTAEVGHTLTSSPTVRKISFTGSTGVGKLLMKQSSDTLKKLSFELGGNAPFIVFDDADLETAVAGAIASKFRSSGQTCVCANRIYVQSGIYDEFAKAFTEKVKGFKVGGGYDEGVTHGPLIHERAISKVESHVQDAIKHGGKVLIGGQKLPDLGSNFFQPTVIRDMTADMQLASEETFGPVAGLFRFDTEADVVKQANSAEVGLAGYFFSKDIQRVYRVAEALEVGMVGVNTGLISDTASPFGGVKESGFGREGSSMGIDEYVVTKMVTVGGAGQSLQGS</sequence>
<dbReference type="PANTHER" id="PTHR43353">
    <property type="entry name" value="SUCCINATE-SEMIALDEHYDE DEHYDROGENASE, MITOCHONDRIAL"/>
    <property type="match status" value="1"/>
</dbReference>
<dbReference type="Gene3D" id="3.40.605.10">
    <property type="entry name" value="Aldehyde Dehydrogenase, Chain A, domain 1"/>
    <property type="match status" value="1"/>
</dbReference>
<dbReference type="InterPro" id="IPR016160">
    <property type="entry name" value="Ald_DH_CS_CYS"/>
</dbReference>
<organism evidence="10 11">
    <name type="scientific">Polyplosphaeria fusca</name>
    <dbReference type="NCBI Taxonomy" id="682080"/>
    <lineage>
        <taxon>Eukaryota</taxon>
        <taxon>Fungi</taxon>
        <taxon>Dikarya</taxon>
        <taxon>Ascomycota</taxon>
        <taxon>Pezizomycotina</taxon>
        <taxon>Dothideomycetes</taxon>
        <taxon>Pleosporomycetidae</taxon>
        <taxon>Pleosporales</taxon>
        <taxon>Tetraplosphaeriaceae</taxon>
        <taxon>Polyplosphaeria</taxon>
    </lineage>
</organism>